<reference evidence="1 2" key="1">
    <citation type="journal article" date="2018" name="Nat. Biotechnol.">
        <title>A standardized bacterial taxonomy based on genome phylogeny substantially revises the tree of life.</title>
        <authorList>
            <person name="Parks D.H."/>
            <person name="Chuvochina M."/>
            <person name="Waite D.W."/>
            <person name="Rinke C."/>
            <person name="Skarshewski A."/>
            <person name="Chaumeil P.A."/>
            <person name="Hugenholtz P."/>
        </authorList>
    </citation>
    <scope>NUCLEOTIDE SEQUENCE [LARGE SCALE GENOMIC DNA]</scope>
    <source>
        <strain evidence="1">UBA11482</strain>
    </source>
</reference>
<organism evidence="1 2">
    <name type="scientific">Coprobacter fastidiosus</name>
    <dbReference type="NCBI Taxonomy" id="1099853"/>
    <lineage>
        <taxon>Bacteria</taxon>
        <taxon>Pseudomonadati</taxon>
        <taxon>Bacteroidota</taxon>
        <taxon>Bacteroidia</taxon>
        <taxon>Bacteroidales</taxon>
        <taxon>Barnesiellaceae</taxon>
        <taxon>Coprobacter</taxon>
    </lineage>
</organism>
<dbReference type="EMBL" id="DNWC01000171">
    <property type="protein sequence ID" value="HBJ10070.1"/>
    <property type="molecule type" value="Genomic_DNA"/>
</dbReference>
<name>A0A354M6D1_9BACT</name>
<sequence length="98" mass="10640">MTPEDAFEQMIRKLIQGVPAAVTVGIATNIDKETGMCDVNREDAPTLHRVRIDVIAGIKKGLTIYPKDKSLVACITIEGNPMDAYLLAVSEADEIRLG</sequence>
<dbReference type="Proteomes" id="UP000262954">
    <property type="component" value="Unassembled WGS sequence"/>
</dbReference>
<proteinExistence type="predicted"/>
<evidence type="ECO:0000313" key="1">
    <source>
        <dbReference type="EMBL" id="HBJ10070.1"/>
    </source>
</evidence>
<protein>
    <submittedName>
        <fullName evidence="1">Uncharacterized protein</fullName>
    </submittedName>
</protein>
<gene>
    <name evidence="1" type="ORF">DDY73_13815</name>
</gene>
<evidence type="ECO:0000313" key="2">
    <source>
        <dbReference type="Proteomes" id="UP000262954"/>
    </source>
</evidence>
<accession>A0A354M6D1</accession>
<feature type="non-terminal residue" evidence="1">
    <location>
        <position position="98"/>
    </location>
</feature>
<dbReference type="AlphaFoldDB" id="A0A354M6D1"/>
<comment type="caution">
    <text evidence="1">The sequence shown here is derived from an EMBL/GenBank/DDBJ whole genome shotgun (WGS) entry which is preliminary data.</text>
</comment>